<evidence type="ECO:0000256" key="1">
    <source>
        <dbReference type="ARBA" id="ARBA00005384"/>
    </source>
</evidence>
<name>A0A917D6N4_9NOCA</name>
<dbReference type="InterPro" id="IPR015422">
    <property type="entry name" value="PyrdxlP-dep_Trfase_small"/>
</dbReference>
<dbReference type="PRINTS" id="PR00035">
    <property type="entry name" value="HTHGNTR"/>
</dbReference>
<dbReference type="InterPro" id="IPR015421">
    <property type="entry name" value="PyrdxlP-dep_Trfase_major"/>
</dbReference>
<proteinExistence type="inferred from homology"/>
<dbReference type="InterPro" id="IPR051446">
    <property type="entry name" value="HTH_trans_reg/aminotransferase"/>
</dbReference>
<dbReference type="GO" id="GO:0003700">
    <property type="term" value="F:DNA-binding transcription factor activity"/>
    <property type="evidence" value="ECO:0007669"/>
    <property type="project" value="InterPro"/>
</dbReference>
<feature type="domain" description="HTH gntR-type" evidence="6">
    <location>
        <begin position="35"/>
        <end position="103"/>
    </location>
</feature>
<dbReference type="InterPro" id="IPR036390">
    <property type="entry name" value="WH_DNA-bd_sf"/>
</dbReference>
<dbReference type="Gene3D" id="3.40.640.10">
    <property type="entry name" value="Type I PLP-dependent aspartate aminotransferase-like (Major domain)"/>
    <property type="match status" value="1"/>
</dbReference>
<dbReference type="InterPro" id="IPR004839">
    <property type="entry name" value="Aminotransferase_I/II_large"/>
</dbReference>
<accession>A0A917D6N4</accession>
<dbReference type="Gene3D" id="1.10.10.10">
    <property type="entry name" value="Winged helix-like DNA-binding domain superfamily/Winged helix DNA-binding domain"/>
    <property type="match status" value="1"/>
</dbReference>
<dbReference type="Proteomes" id="UP000654257">
    <property type="component" value="Unassembled WGS sequence"/>
</dbReference>
<dbReference type="InterPro" id="IPR015424">
    <property type="entry name" value="PyrdxlP-dep_Trfase"/>
</dbReference>
<dbReference type="SMART" id="SM00345">
    <property type="entry name" value="HTH_GNTR"/>
    <property type="match status" value="1"/>
</dbReference>
<evidence type="ECO:0000256" key="4">
    <source>
        <dbReference type="ARBA" id="ARBA00023125"/>
    </source>
</evidence>
<keyword evidence="5" id="KW-0804">Transcription</keyword>
<dbReference type="CDD" id="cd07377">
    <property type="entry name" value="WHTH_GntR"/>
    <property type="match status" value="1"/>
</dbReference>
<dbReference type="InterPro" id="IPR000524">
    <property type="entry name" value="Tscrpt_reg_HTH_GntR"/>
</dbReference>
<reference evidence="7" key="1">
    <citation type="journal article" date="2014" name="Int. J. Syst. Evol. Microbiol.">
        <title>Complete genome sequence of Corynebacterium casei LMG S-19264T (=DSM 44701T), isolated from a smear-ripened cheese.</title>
        <authorList>
            <consortium name="US DOE Joint Genome Institute (JGI-PGF)"/>
            <person name="Walter F."/>
            <person name="Albersmeier A."/>
            <person name="Kalinowski J."/>
            <person name="Ruckert C."/>
        </authorList>
    </citation>
    <scope>NUCLEOTIDE SEQUENCE</scope>
    <source>
        <strain evidence="7">CCM 7905</strain>
    </source>
</reference>
<dbReference type="PANTHER" id="PTHR46577:SF1">
    <property type="entry name" value="HTH-TYPE TRANSCRIPTIONAL REGULATORY PROTEIN GABR"/>
    <property type="match status" value="1"/>
</dbReference>
<sequence length="492" mass="51790">MSTVIPNHISSMSAGRLADALGAPTLEASSRASGSPLYAHLASELRRLVETGVLSSGTRLPAERALSASLGVSRVTVASAYRDLRDAGLLRSQQGAGTFVAPTARESWGSLSRHNGSGVLEFVNASPSASPLLHEAYLHAVERVRDRLPDSGYAPGGSVELKESVAAYYTRRGLPTSTSNILITCGASDAAHAILDTLIEPGGRVLVEHPTYPGVVDAVASTGGRCIPVSVDPDDPDGFVAAADLAARQSAPTLAYFMPDFSNPSGTRLPVDSRRRLSATMHRHGVLTVVDEVSADLGLDDSPALEPFGVATPARATITLGSTSKTVWGGIRVGWVRAEPSMIDRIASTYARRQLSASILDQTVAALLLDHYDEVCGARSQSLRAARDHLAASVREMLPDWSFRLPAGGLSLWCRLPTDLRSTDLVAAAHARGVLLAPGPRFGLGHAFDDHQRIPFTRALADITDAVAVLADITAAQSLSVDSAPRRPSVVV</sequence>
<dbReference type="EMBL" id="BMCU01000003">
    <property type="protein sequence ID" value="GGG12289.1"/>
    <property type="molecule type" value="Genomic_DNA"/>
</dbReference>
<evidence type="ECO:0000259" key="6">
    <source>
        <dbReference type="PROSITE" id="PS50949"/>
    </source>
</evidence>
<dbReference type="InterPro" id="IPR036388">
    <property type="entry name" value="WH-like_DNA-bd_sf"/>
</dbReference>
<comment type="caution">
    <text evidence="7">The sequence shown here is derived from an EMBL/GenBank/DDBJ whole genome shotgun (WGS) entry which is preliminary data.</text>
</comment>
<evidence type="ECO:0000313" key="7">
    <source>
        <dbReference type="EMBL" id="GGG12289.1"/>
    </source>
</evidence>
<evidence type="ECO:0000313" key="8">
    <source>
        <dbReference type="Proteomes" id="UP000654257"/>
    </source>
</evidence>
<keyword evidence="8" id="KW-1185">Reference proteome</keyword>
<protein>
    <submittedName>
        <fullName evidence="7">GntR family transcriptional regulator</fullName>
    </submittedName>
</protein>
<dbReference type="Gene3D" id="3.90.1150.10">
    <property type="entry name" value="Aspartate Aminotransferase, domain 1"/>
    <property type="match status" value="1"/>
</dbReference>
<dbReference type="SUPFAM" id="SSF53383">
    <property type="entry name" value="PLP-dependent transferases"/>
    <property type="match status" value="1"/>
</dbReference>
<keyword evidence="3" id="KW-0805">Transcription regulation</keyword>
<evidence type="ECO:0000256" key="5">
    <source>
        <dbReference type="ARBA" id="ARBA00023163"/>
    </source>
</evidence>
<dbReference type="CDD" id="cd00609">
    <property type="entry name" value="AAT_like"/>
    <property type="match status" value="1"/>
</dbReference>
<dbReference type="PANTHER" id="PTHR46577">
    <property type="entry name" value="HTH-TYPE TRANSCRIPTIONAL REGULATORY PROTEIN GABR"/>
    <property type="match status" value="1"/>
</dbReference>
<evidence type="ECO:0000256" key="2">
    <source>
        <dbReference type="ARBA" id="ARBA00022898"/>
    </source>
</evidence>
<dbReference type="RefSeq" id="WP_188545465.1">
    <property type="nucleotide sequence ID" value="NZ_BMCU01000003.1"/>
</dbReference>
<keyword evidence="2" id="KW-0663">Pyridoxal phosphate</keyword>
<evidence type="ECO:0000256" key="3">
    <source>
        <dbReference type="ARBA" id="ARBA00023015"/>
    </source>
</evidence>
<dbReference type="Pfam" id="PF00155">
    <property type="entry name" value="Aminotran_1_2"/>
    <property type="match status" value="1"/>
</dbReference>
<dbReference type="Pfam" id="PF00392">
    <property type="entry name" value="GntR"/>
    <property type="match status" value="1"/>
</dbReference>
<reference evidence="7" key="2">
    <citation type="submission" date="2020-09" db="EMBL/GenBank/DDBJ databases">
        <authorList>
            <person name="Sun Q."/>
            <person name="Sedlacek I."/>
        </authorList>
    </citation>
    <scope>NUCLEOTIDE SEQUENCE</scope>
    <source>
        <strain evidence="7">CCM 7905</strain>
    </source>
</reference>
<comment type="similarity">
    <text evidence="1">In the C-terminal section; belongs to the class-I pyridoxal-phosphate-dependent aminotransferase family.</text>
</comment>
<dbReference type="SUPFAM" id="SSF46785">
    <property type="entry name" value="Winged helix' DNA-binding domain"/>
    <property type="match status" value="1"/>
</dbReference>
<dbReference type="GO" id="GO:0003677">
    <property type="term" value="F:DNA binding"/>
    <property type="evidence" value="ECO:0007669"/>
    <property type="project" value="UniProtKB-KW"/>
</dbReference>
<gene>
    <name evidence="7" type="ORF">GCM10007304_27820</name>
</gene>
<dbReference type="PROSITE" id="PS50949">
    <property type="entry name" value="HTH_GNTR"/>
    <property type="match status" value="1"/>
</dbReference>
<organism evidence="7 8">
    <name type="scientific">Rhodococcoides trifolii</name>
    <dbReference type="NCBI Taxonomy" id="908250"/>
    <lineage>
        <taxon>Bacteria</taxon>
        <taxon>Bacillati</taxon>
        <taxon>Actinomycetota</taxon>
        <taxon>Actinomycetes</taxon>
        <taxon>Mycobacteriales</taxon>
        <taxon>Nocardiaceae</taxon>
        <taxon>Rhodococcoides</taxon>
    </lineage>
</organism>
<dbReference type="AlphaFoldDB" id="A0A917D6N4"/>
<keyword evidence="4" id="KW-0238">DNA-binding</keyword>
<dbReference type="GO" id="GO:0030170">
    <property type="term" value="F:pyridoxal phosphate binding"/>
    <property type="evidence" value="ECO:0007669"/>
    <property type="project" value="InterPro"/>
</dbReference>